<comment type="caution">
    <text evidence="2">The sequence shown here is derived from an EMBL/GenBank/DDBJ whole genome shotgun (WGS) entry which is preliminary data.</text>
</comment>
<evidence type="ECO:0000256" key="1">
    <source>
        <dbReference type="SAM" id="SignalP"/>
    </source>
</evidence>
<dbReference type="Proteomes" id="UP001597544">
    <property type="component" value="Unassembled WGS sequence"/>
</dbReference>
<keyword evidence="3" id="KW-1185">Reference proteome</keyword>
<evidence type="ECO:0000313" key="3">
    <source>
        <dbReference type="Proteomes" id="UP001597544"/>
    </source>
</evidence>
<reference evidence="3" key="1">
    <citation type="journal article" date="2019" name="Int. J. Syst. Evol. Microbiol.">
        <title>The Global Catalogue of Microorganisms (GCM) 10K type strain sequencing project: providing services to taxonomists for standard genome sequencing and annotation.</title>
        <authorList>
            <consortium name="The Broad Institute Genomics Platform"/>
            <consortium name="The Broad Institute Genome Sequencing Center for Infectious Disease"/>
            <person name="Wu L."/>
            <person name="Ma J."/>
        </authorList>
    </citation>
    <scope>NUCLEOTIDE SEQUENCE [LARGE SCALE GENOMIC DNA]</scope>
    <source>
        <strain evidence="3">KCTC 42498</strain>
    </source>
</reference>
<organism evidence="2 3">
    <name type="scientific">Pontibacter locisalis</name>
    <dbReference type="NCBI Taxonomy" id="1719035"/>
    <lineage>
        <taxon>Bacteria</taxon>
        <taxon>Pseudomonadati</taxon>
        <taxon>Bacteroidota</taxon>
        <taxon>Cytophagia</taxon>
        <taxon>Cytophagales</taxon>
        <taxon>Hymenobacteraceae</taxon>
        <taxon>Pontibacter</taxon>
    </lineage>
</organism>
<feature type="chain" id="PRO_5046519504" evidence="1">
    <location>
        <begin position="23"/>
        <end position="122"/>
    </location>
</feature>
<feature type="signal peptide" evidence="1">
    <location>
        <begin position="1"/>
        <end position="22"/>
    </location>
</feature>
<proteinExistence type="predicted"/>
<protein>
    <submittedName>
        <fullName evidence="2">Uncharacterized protein</fullName>
    </submittedName>
</protein>
<dbReference type="RefSeq" id="WP_377505124.1">
    <property type="nucleotide sequence ID" value="NZ_JBHULU010000010.1"/>
</dbReference>
<dbReference type="EMBL" id="JBHULU010000010">
    <property type="protein sequence ID" value="MFD2513818.1"/>
    <property type="molecule type" value="Genomic_DNA"/>
</dbReference>
<name>A0ABW5IKI6_9BACT</name>
<evidence type="ECO:0000313" key="2">
    <source>
        <dbReference type="EMBL" id="MFD2513818.1"/>
    </source>
</evidence>
<keyword evidence="1" id="KW-0732">Signal</keyword>
<sequence length="122" mass="13799">MKKYFTLLAVTSIFLVSTSLEAAASNGNNSSSEKKVALAILIKQVDREIINELQLNEMQYIQLRTLNKKYKEEVAIIKATTETAAYDSKVQELNNKYFAELNSVLTDKQLTTYTKNRSLALN</sequence>
<accession>A0ABW5IKI6</accession>
<gene>
    <name evidence="2" type="ORF">ACFSRY_08055</name>
</gene>